<feature type="region of interest" description="Disordered" evidence="1">
    <location>
        <begin position="1435"/>
        <end position="1482"/>
    </location>
</feature>
<proteinExistence type="predicted"/>
<reference evidence="3" key="1">
    <citation type="journal article" date="2020" name="Stud. Mycol.">
        <title>101 Dothideomycetes genomes: a test case for predicting lifestyles and emergence of pathogens.</title>
        <authorList>
            <person name="Haridas S."/>
            <person name="Albert R."/>
            <person name="Binder M."/>
            <person name="Bloem J."/>
            <person name="Labutti K."/>
            <person name="Salamov A."/>
            <person name="Andreopoulos B."/>
            <person name="Baker S."/>
            <person name="Barry K."/>
            <person name="Bills G."/>
            <person name="Bluhm B."/>
            <person name="Cannon C."/>
            <person name="Castanera R."/>
            <person name="Culley D."/>
            <person name="Daum C."/>
            <person name="Ezra D."/>
            <person name="Gonzalez J."/>
            <person name="Henrissat B."/>
            <person name="Kuo A."/>
            <person name="Liang C."/>
            <person name="Lipzen A."/>
            <person name="Lutzoni F."/>
            <person name="Magnuson J."/>
            <person name="Mondo S."/>
            <person name="Nolan M."/>
            <person name="Ohm R."/>
            <person name="Pangilinan J."/>
            <person name="Park H.-J."/>
            <person name="Ramirez L."/>
            <person name="Alfaro M."/>
            <person name="Sun H."/>
            <person name="Tritt A."/>
            <person name="Yoshinaga Y."/>
            <person name="Zwiers L.-H."/>
            <person name="Turgeon B."/>
            <person name="Goodwin S."/>
            <person name="Spatafora J."/>
            <person name="Crous P."/>
            <person name="Grigoriev I."/>
        </authorList>
    </citation>
    <scope>NUCLEOTIDE SEQUENCE</scope>
    <source>
        <strain evidence="3">CBS 123094</strain>
    </source>
</reference>
<dbReference type="EMBL" id="ML977585">
    <property type="protein sequence ID" value="KAF2001040.1"/>
    <property type="molecule type" value="Genomic_DNA"/>
</dbReference>
<name>A0A6A5WGL1_9PLEO</name>
<feature type="region of interest" description="Disordered" evidence="1">
    <location>
        <begin position="810"/>
        <end position="863"/>
    </location>
</feature>
<protein>
    <recommendedName>
        <fullName evidence="2">DUF6603 domain-containing protein</fullName>
    </recommendedName>
</protein>
<dbReference type="InterPro" id="IPR046538">
    <property type="entry name" value="DUF6603"/>
</dbReference>
<keyword evidence="4" id="KW-1185">Reference proteome</keyword>
<feature type="domain" description="DUF6603" evidence="2">
    <location>
        <begin position="866"/>
        <end position="1418"/>
    </location>
</feature>
<evidence type="ECO:0000256" key="1">
    <source>
        <dbReference type="SAM" id="MobiDB-lite"/>
    </source>
</evidence>
<evidence type="ECO:0000313" key="4">
    <source>
        <dbReference type="Proteomes" id="UP000799779"/>
    </source>
</evidence>
<accession>A0A6A5WGL1</accession>
<gene>
    <name evidence="3" type="ORF">P154DRAFT_575420</name>
</gene>
<dbReference type="Proteomes" id="UP000799779">
    <property type="component" value="Unassembled WGS sequence"/>
</dbReference>
<feature type="compositionally biased region" description="Polar residues" evidence="1">
    <location>
        <begin position="1465"/>
        <end position="1479"/>
    </location>
</feature>
<evidence type="ECO:0000313" key="3">
    <source>
        <dbReference type="EMBL" id="KAF2001040.1"/>
    </source>
</evidence>
<dbReference type="OrthoDB" id="5352492at2759"/>
<organism evidence="3 4">
    <name type="scientific">Amniculicola lignicola CBS 123094</name>
    <dbReference type="NCBI Taxonomy" id="1392246"/>
    <lineage>
        <taxon>Eukaryota</taxon>
        <taxon>Fungi</taxon>
        <taxon>Dikarya</taxon>
        <taxon>Ascomycota</taxon>
        <taxon>Pezizomycotina</taxon>
        <taxon>Dothideomycetes</taxon>
        <taxon>Pleosporomycetidae</taxon>
        <taxon>Pleosporales</taxon>
        <taxon>Amniculicolaceae</taxon>
        <taxon>Amniculicola</taxon>
    </lineage>
</organism>
<sequence>MAEDSPVSLLTDDKLNDVWTEFISAANGEITSPVVDGSGDSRIITCSSPKYWGCTFSTANVLDSFEIESDSDAGDSMILGLDDVGTAKEVTIDVILSNFGLFKTKLASPVGPIVEALKGAAGSALPTFQIDTSSGAKNGTWIITALPETLEIATALTFQLNADSVVKFGETVKTELQETLGISIPDIEFSEQNLPRLRLKNKTFIYKKNGSLTSGSLCELIVQIPFKGYLINLRIDSGGRLGASLLNNGGTFADLANILSDAPLQSEADPQDGDFLSNAKLWCMSADFPDDPTEKVTFTIGFIVTFKLEDQNLVIGLHYDGREKTFRGGLLFQDMFKTRLDPDFDDLTDLPRGMLKDLSTFYDLKASSPFDELPSSVPTRLTQASIMFRKGARKEKSTFEFSAAMESASVQSANPPPDGSVPFPFEWTGVSISFRRQWGGTTTKPQVNINVFSSFQLNPPSDKYRKGVMSINFSYVQGGGSAAAGTVPQGAKWSLTGTAEHIQFGSIAAFLDPDLNGEAVDILGKLAIDSLEVNYTFQKNVASSFLFTCTISMGSLLLKLYYQYASTGATNKGQTAAHLKQANSAGKNPNLQPMAAPKGEAENATFWQLDAYLDTADPGATIGSIADSIMDNASANIPPFVSDIEVHPPSPSAKLITIHAGKTKKKSSTGVITERATFLLSVSISTVEFTFAQVSKGVERGTKTPGTVKRLLRLSVGRLPFIDSLPVVKELPQPYQELQYMWSPALGLSRDEVAALNEKLELEGSDNKLYFKAITRAAQDPNALTDPVVLLEGHHFIVVQDNRAIIDHIFKPDPKPSNTTPGAPAGRGAANATGRITESETPAAGRPQITSAEEAPPSKGAMRKSTPFITIDAISFQYKKSRLWIFVDGTIALGPLQFSLLGFGVGIKLDGLKLNDLSTIAKVADGIDFQLRGMEVAFDKPPILIAGCFYHDIIERNGQTENAYRGGIAVTVPPYTFVAVGEYAEVTTKTGTYKSVFVFAKLDGPIIDFQFAILRGLRIGFGYNSMVRSPAVEELHDFPLLSNGASDGAGNHPMKILENMRGGERPWIQLKPDAYWLAFGFTISSFNIISATAVALVSFRDGGPIFSIMGNLTCSMPPDPPHPMARLFYVEIDLYAELNLVEDCFKVLAALAPSSFVYVPMARLHGGLALYSFFGRNPHAGDWVFTVGGYHRSFKKPEHYPIVRRVGLDFNIDIISIRGEGYFAITPKAVMAGAMIRCELHIGPVFAWLDAAFDAMVQFEPMHYWVSMHVEVGVECDIPLLFFTIHIRISLGAYLEIEGPDFGGTAYVDFWFFSFSFDFGAKARGPPPINLQKFYELCEKSGPPDNSSAGKATDGLTVQIKISLEDGAFTMSSEDKKPAVESTPEETGVVVKANEVVDAPDDTGAGVKWFVKGGNFQFRVSTVFALTEAFIETEDSSKRDKDGKMLSREEQLKKPSVMKEVVPKPSTSRLSSMPMQLSAQKDGPNGIVSRLAISIRDVDEEGHAISISDFKPSFVVKPMPQALWANPASAPPDRLSADKGTVDLPMAVTLEAPDPVLAYAKVPAFNATDMAKACAGANQIPQLPAVTQSDYLPVLDKDLGPLDQKWGRMKQTWIDSSTEKLPLANEISTLCSSLLGWDKLAADAAGSNVKPGSPEAESWKVPVNFQERLVRGTKREAAGIQDGLENFYLELPRMTAAAA</sequence>
<evidence type="ECO:0000259" key="2">
    <source>
        <dbReference type="Pfam" id="PF20248"/>
    </source>
</evidence>
<feature type="compositionally biased region" description="Low complexity" evidence="1">
    <location>
        <begin position="818"/>
        <end position="835"/>
    </location>
</feature>
<dbReference type="Pfam" id="PF20248">
    <property type="entry name" value="DUF6603"/>
    <property type="match status" value="1"/>
</dbReference>
<feature type="compositionally biased region" description="Basic and acidic residues" evidence="1">
    <location>
        <begin position="1435"/>
        <end position="1453"/>
    </location>
</feature>